<keyword evidence="3" id="KW-1185">Reference proteome</keyword>
<dbReference type="Proteomes" id="UP001152795">
    <property type="component" value="Unassembled WGS sequence"/>
</dbReference>
<feature type="region of interest" description="Disordered" evidence="1">
    <location>
        <begin position="715"/>
        <end position="820"/>
    </location>
</feature>
<dbReference type="PANTHER" id="PTHR22028:SF4">
    <property type="entry name" value="PROTEIN SFI1 HOMOLOG"/>
    <property type="match status" value="1"/>
</dbReference>
<dbReference type="PANTHER" id="PTHR22028">
    <property type="entry name" value="SFI1 SPINDLE BODY DOMAIN-CONTAINING PROTEIN-RELATED"/>
    <property type="match status" value="1"/>
</dbReference>
<dbReference type="EMBL" id="CACRXK020000323">
    <property type="protein sequence ID" value="CAB3980778.1"/>
    <property type="molecule type" value="Genomic_DNA"/>
</dbReference>
<proteinExistence type="predicted"/>
<evidence type="ECO:0000313" key="2">
    <source>
        <dbReference type="EMBL" id="CAB3980778.1"/>
    </source>
</evidence>
<dbReference type="GO" id="GO:0019902">
    <property type="term" value="F:phosphatase binding"/>
    <property type="evidence" value="ECO:0007669"/>
    <property type="project" value="TreeGrafter"/>
</dbReference>
<name>A0A6S7FMM4_PARCT</name>
<sequence length="939" mass="111980">MKCLKALQKRVEIQRRTAVFNVTATKFYKTSLTRRFWMSWLRSCEKRDDLRQISLINFVRNHHRKCLLRKMLKYWKYYCEQKRLKQTQKLKADVTARRNMLPSGVVLVIIDGDERDCVVIYILIGCIGSGNFDGDSESGVGDCYGEMVVFVGGDYGGCYGFLLMDETSYCFHFINRFFSQWEEFVDLVKTRRINQERAEEFRRECLLAKTFYRWLQEYRLTLNVQMLYRMAIISYDEKLKKEFFQVWLARARQRIRENRLLARGGVHYQLQLKKKCFETWREYIKHLNYGSVRLHMAVQHQNRKLLSICWKYWTKFVVTKREKWRLVIRADLHYRQGMLRKLIGNWKLYCNNMREIKSFTEEKKTRYDKKTLRFLFDCWRENAQYLKTTRQNYHTSSQHWENKTMKKVFFVWRVYTEDRSWRKQQELFSVVEARKRLNQGKLHRTLHLWKKEYLLKISSKEKWTKATEHWKRCVLKNAFGVFKKYRFLGYRKQVLRQQCMLYHNERIIASHWGIWRSRYAERVTFLKKSHMALWMWSFTLQRKAFVSWFHYAEEKKKKKVAITKALERRQQWLHKVTVVQWIKFATYFIAERERFAATRHIQLSQNVQQSVQRCAVHWRRKTVRNRGKRRQVASQPLSVNTHMASHKAISTENKGNTAKTLPLNIVQNVSSVRRPRPRVPDYLRESFNLSELSEHITCSAADNEAVPRHLPPNFEPITQPKHLPEPTVYTSSITSRTSSNTSQTGLRETMPLESSSRNPQTFSKKVASGKKHVLLPPSSFVRTKKPVNNAQENNFSREGEKANKKQASKKLDGPSPQEIQYGSDKVNTGSCNDNPVSDAIPSFLSDKNSQQSIVQLRNRMLKYYTISTQLRELRRKLTCLRQWSRDSRENDETSSAEERSLVKEIVNELSENVESTSHNLEESYKTIANDLQQLLDKVS</sequence>
<protein>
    <submittedName>
        <fullName evidence="2">Uncharacterized protein</fullName>
    </submittedName>
</protein>
<organism evidence="2 3">
    <name type="scientific">Paramuricea clavata</name>
    <name type="common">Red gorgonian</name>
    <name type="synonym">Violescent sea-whip</name>
    <dbReference type="NCBI Taxonomy" id="317549"/>
    <lineage>
        <taxon>Eukaryota</taxon>
        <taxon>Metazoa</taxon>
        <taxon>Cnidaria</taxon>
        <taxon>Anthozoa</taxon>
        <taxon>Octocorallia</taxon>
        <taxon>Malacalcyonacea</taxon>
        <taxon>Plexauridae</taxon>
        <taxon>Paramuricea</taxon>
    </lineage>
</organism>
<dbReference type="AlphaFoldDB" id="A0A6S7FMM4"/>
<evidence type="ECO:0000256" key="1">
    <source>
        <dbReference type="SAM" id="MobiDB-lite"/>
    </source>
</evidence>
<reference evidence="2" key="1">
    <citation type="submission" date="2020-04" db="EMBL/GenBank/DDBJ databases">
        <authorList>
            <person name="Alioto T."/>
            <person name="Alioto T."/>
            <person name="Gomez Garrido J."/>
        </authorList>
    </citation>
    <scope>NUCLEOTIDE SEQUENCE</scope>
    <source>
        <strain evidence="2">A484AB</strain>
    </source>
</reference>
<evidence type="ECO:0000313" key="3">
    <source>
        <dbReference type="Proteomes" id="UP001152795"/>
    </source>
</evidence>
<feature type="compositionally biased region" description="Low complexity" evidence="1">
    <location>
        <begin position="727"/>
        <end position="744"/>
    </location>
</feature>
<feature type="compositionally biased region" description="Polar residues" evidence="1">
    <location>
        <begin position="752"/>
        <end position="763"/>
    </location>
</feature>
<gene>
    <name evidence="2" type="ORF">PACLA_8A084442</name>
</gene>
<dbReference type="OrthoDB" id="195843at2759"/>
<comment type="caution">
    <text evidence="2">The sequence shown here is derived from an EMBL/GenBank/DDBJ whole genome shotgun (WGS) entry which is preliminary data.</text>
</comment>
<accession>A0A6S7FMM4</accession>
<dbReference type="InterPro" id="IPR052270">
    <property type="entry name" value="CACF_protein"/>
</dbReference>